<protein>
    <recommendedName>
        <fullName evidence="10">Cytochrome P450</fullName>
    </recommendedName>
</protein>
<name>A0AA39VB61_ACESA</name>
<evidence type="ECO:0000256" key="2">
    <source>
        <dbReference type="ARBA" id="ARBA00022617"/>
    </source>
</evidence>
<keyword evidence="6" id="KW-0503">Monooxygenase</keyword>
<evidence type="ECO:0000256" key="7">
    <source>
        <dbReference type="SAM" id="Phobius"/>
    </source>
</evidence>
<dbReference type="GO" id="GO:0004497">
    <property type="term" value="F:monooxygenase activity"/>
    <property type="evidence" value="ECO:0007669"/>
    <property type="project" value="UniProtKB-KW"/>
</dbReference>
<reference evidence="8" key="2">
    <citation type="submission" date="2023-06" db="EMBL/GenBank/DDBJ databases">
        <authorList>
            <person name="Swenson N.G."/>
            <person name="Wegrzyn J.L."/>
            <person name="Mcevoy S.L."/>
        </authorList>
    </citation>
    <scope>NUCLEOTIDE SEQUENCE</scope>
    <source>
        <strain evidence="8">NS2018</strain>
        <tissue evidence="8">Leaf</tissue>
    </source>
</reference>
<keyword evidence="7" id="KW-1133">Transmembrane helix</keyword>
<feature type="transmembrane region" description="Helical" evidence="7">
    <location>
        <begin position="6"/>
        <end position="27"/>
    </location>
</feature>
<gene>
    <name evidence="8" type="ORF">LWI29_005463</name>
</gene>
<sequence length="364" mass="41307">MEFSLHLQEMIVFFSFISAIIFLYVTINTTRRDKRRGRNPPEPAGAWPIVGHLPALGSNQLLHRKLGAMADNYGKVFLIRLGIHRTLVISSWEAAKECFTTNDKAFSTRPKFLAVKLMGYDHFMLGFAPYGSYWRDVRKLATVELLSNHRLELLKHVRNMETNSFIKELYAECVKNGGLVAVQMKERFGDLAMNIIVRMIAGKRYLGTDDTSGDEEESSRFQKALGEFFPLVGLFLVSDTIPFLGWLDVVNGYVSKMKKVAKELDYVLGNWVDEHRQRRFNQNISEEEQDFIHVMLSAMDDGKISAKDADTVVKANCLNLILVSNTVVDMSEGSGLTVPKTTPLEVILTPRLPSMLYDVNKQEE</sequence>
<dbReference type="GO" id="GO:0005506">
    <property type="term" value="F:iron ion binding"/>
    <property type="evidence" value="ECO:0007669"/>
    <property type="project" value="InterPro"/>
</dbReference>
<keyword evidence="9" id="KW-1185">Reference proteome</keyword>
<comment type="similarity">
    <text evidence="1">Belongs to the cytochrome P450 family.</text>
</comment>
<keyword evidence="5" id="KW-0408">Iron</keyword>
<dbReference type="PANTHER" id="PTHR47947">
    <property type="entry name" value="CYTOCHROME P450 82C3-RELATED"/>
    <property type="match status" value="1"/>
</dbReference>
<evidence type="ECO:0000256" key="6">
    <source>
        <dbReference type="ARBA" id="ARBA00023033"/>
    </source>
</evidence>
<dbReference type="InterPro" id="IPR036396">
    <property type="entry name" value="Cyt_P450_sf"/>
</dbReference>
<feature type="transmembrane region" description="Helical" evidence="7">
    <location>
        <begin position="228"/>
        <end position="247"/>
    </location>
</feature>
<comment type="caution">
    <text evidence="8">The sequence shown here is derived from an EMBL/GenBank/DDBJ whole genome shotgun (WGS) entry which is preliminary data.</text>
</comment>
<accession>A0AA39VB61</accession>
<dbReference type="Pfam" id="PF00067">
    <property type="entry name" value="p450"/>
    <property type="match status" value="1"/>
</dbReference>
<keyword evidence="2" id="KW-0349">Heme</keyword>
<evidence type="ECO:0000256" key="3">
    <source>
        <dbReference type="ARBA" id="ARBA00022723"/>
    </source>
</evidence>
<organism evidence="8 9">
    <name type="scientific">Acer saccharum</name>
    <name type="common">Sugar maple</name>
    <dbReference type="NCBI Taxonomy" id="4024"/>
    <lineage>
        <taxon>Eukaryota</taxon>
        <taxon>Viridiplantae</taxon>
        <taxon>Streptophyta</taxon>
        <taxon>Embryophyta</taxon>
        <taxon>Tracheophyta</taxon>
        <taxon>Spermatophyta</taxon>
        <taxon>Magnoliopsida</taxon>
        <taxon>eudicotyledons</taxon>
        <taxon>Gunneridae</taxon>
        <taxon>Pentapetalae</taxon>
        <taxon>rosids</taxon>
        <taxon>malvids</taxon>
        <taxon>Sapindales</taxon>
        <taxon>Sapindaceae</taxon>
        <taxon>Hippocastanoideae</taxon>
        <taxon>Acereae</taxon>
        <taxon>Acer</taxon>
    </lineage>
</organism>
<evidence type="ECO:0000256" key="1">
    <source>
        <dbReference type="ARBA" id="ARBA00010617"/>
    </source>
</evidence>
<dbReference type="InterPro" id="IPR001128">
    <property type="entry name" value="Cyt_P450"/>
</dbReference>
<keyword evidence="4" id="KW-0560">Oxidoreductase</keyword>
<proteinExistence type="inferred from homology"/>
<keyword evidence="3" id="KW-0479">Metal-binding</keyword>
<evidence type="ECO:0000256" key="5">
    <source>
        <dbReference type="ARBA" id="ARBA00023004"/>
    </source>
</evidence>
<dbReference type="InterPro" id="IPR050651">
    <property type="entry name" value="Plant_Cytochrome_P450_Monoox"/>
</dbReference>
<dbReference type="GO" id="GO:0020037">
    <property type="term" value="F:heme binding"/>
    <property type="evidence" value="ECO:0007669"/>
    <property type="project" value="InterPro"/>
</dbReference>
<dbReference type="SUPFAM" id="SSF48264">
    <property type="entry name" value="Cytochrome P450"/>
    <property type="match status" value="1"/>
</dbReference>
<dbReference type="GO" id="GO:0046246">
    <property type="term" value="P:terpene biosynthetic process"/>
    <property type="evidence" value="ECO:0007669"/>
    <property type="project" value="TreeGrafter"/>
</dbReference>
<dbReference type="AlphaFoldDB" id="A0AA39VB61"/>
<evidence type="ECO:0008006" key="10">
    <source>
        <dbReference type="Google" id="ProtNLM"/>
    </source>
</evidence>
<dbReference type="GO" id="GO:0016705">
    <property type="term" value="F:oxidoreductase activity, acting on paired donors, with incorporation or reduction of molecular oxygen"/>
    <property type="evidence" value="ECO:0007669"/>
    <property type="project" value="InterPro"/>
</dbReference>
<dbReference type="InterPro" id="IPR002401">
    <property type="entry name" value="Cyt_P450_E_grp-I"/>
</dbReference>
<dbReference type="Gene3D" id="1.10.630.10">
    <property type="entry name" value="Cytochrome P450"/>
    <property type="match status" value="1"/>
</dbReference>
<keyword evidence="7" id="KW-0472">Membrane</keyword>
<reference evidence="8" key="1">
    <citation type="journal article" date="2022" name="Plant J.">
        <title>Strategies of tolerance reflected in two North American maple genomes.</title>
        <authorList>
            <person name="McEvoy S.L."/>
            <person name="Sezen U.U."/>
            <person name="Trouern-Trend A."/>
            <person name="McMahon S.M."/>
            <person name="Schaberg P.G."/>
            <person name="Yang J."/>
            <person name="Wegrzyn J.L."/>
            <person name="Swenson N.G."/>
        </authorList>
    </citation>
    <scope>NUCLEOTIDE SEQUENCE</scope>
    <source>
        <strain evidence="8">NS2018</strain>
    </source>
</reference>
<dbReference type="PANTHER" id="PTHR47947:SF8">
    <property type="entry name" value="CYTOCHROME P450 82C4-LIKE"/>
    <property type="match status" value="1"/>
</dbReference>
<dbReference type="PRINTS" id="PR00463">
    <property type="entry name" value="EP450I"/>
</dbReference>
<evidence type="ECO:0000313" key="8">
    <source>
        <dbReference type="EMBL" id="KAK0580719.1"/>
    </source>
</evidence>
<evidence type="ECO:0000313" key="9">
    <source>
        <dbReference type="Proteomes" id="UP001168877"/>
    </source>
</evidence>
<dbReference type="Proteomes" id="UP001168877">
    <property type="component" value="Unassembled WGS sequence"/>
</dbReference>
<keyword evidence="7" id="KW-0812">Transmembrane</keyword>
<evidence type="ECO:0000256" key="4">
    <source>
        <dbReference type="ARBA" id="ARBA00023002"/>
    </source>
</evidence>
<dbReference type="EMBL" id="JAUESC010000384">
    <property type="protein sequence ID" value="KAK0580719.1"/>
    <property type="molecule type" value="Genomic_DNA"/>
</dbReference>